<reference evidence="1 2" key="1">
    <citation type="submission" date="2018-09" db="EMBL/GenBank/DDBJ databases">
        <title>Metagenome Assembled Genomes from an Advanced Water Purification Facility.</title>
        <authorList>
            <person name="Stamps B.W."/>
            <person name="Spear J.R."/>
        </authorList>
    </citation>
    <scope>NUCLEOTIDE SEQUENCE [LARGE SCALE GENOMIC DNA]</scope>
    <source>
        <strain evidence="1">Bin_52_1</strain>
    </source>
</reference>
<dbReference type="PANTHER" id="PTHR42830:SF2">
    <property type="entry name" value="OSMC_OHR FAMILY PROTEIN"/>
    <property type="match status" value="1"/>
</dbReference>
<dbReference type="EMBL" id="SSFO01000199">
    <property type="protein sequence ID" value="TXI31177.1"/>
    <property type="molecule type" value="Genomic_DNA"/>
</dbReference>
<evidence type="ECO:0000313" key="1">
    <source>
        <dbReference type="EMBL" id="TXI31177.1"/>
    </source>
</evidence>
<name>A0A5C7W045_AQUAC</name>
<dbReference type="Proteomes" id="UP000321110">
    <property type="component" value="Unassembled WGS sequence"/>
</dbReference>
<dbReference type="InterPro" id="IPR015946">
    <property type="entry name" value="KH_dom-like_a/b"/>
</dbReference>
<proteinExistence type="predicted"/>
<dbReference type="Pfam" id="PF02566">
    <property type="entry name" value="OsmC"/>
    <property type="match status" value="1"/>
</dbReference>
<accession>A0A5C7W045</accession>
<dbReference type="InterPro" id="IPR036102">
    <property type="entry name" value="OsmC/Ohrsf"/>
</dbReference>
<dbReference type="InterPro" id="IPR003718">
    <property type="entry name" value="OsmC/Ohr_fam"/>
</dbReference>
<gene>
    <name evidence="1" type="ORF">E6Q69_12050</name>
</gene>
<sequence length="156" mass="17049">MTLYHSQVHWCRGAQPFLDNQYSRGHVWRFDGGVEVPASSSPHVVPLPCSLVAAVDPEEAFVASLSSCHMLWFLALAAKAGWLVDDYLDHAEGVMARNGQGKLAMTLVTLRPEVRMGGARCPTPEQFAQLHHAAHDACFIANSVNSEVRCEPVLLA</sequence>
<dbReference type="SUPFAM" id="SSF82784">
    <property type="entry name" value="OsmC-like"/>
    <property type="match status" value="1"/>
</dbReference>
<dbReference type="AlphaFoldDB" id="A0A5C7W045"/>
<comment type="caution">
    <text evidence="1">The sequence shown here is derived from an EMBL/GenBank/DDBJ whole genome shotgun (WGS) entry which is preliminary data.</text>
</comment>
<evidence type="ECO:0000313" key="2">
    <source>
        <dbReference type="Proteomes" id="UP000321110"/>
    </source>
</evidence>
<dbReference type="PANTHER" id="PTHR42830">
    <property type="entry name" value="OSMOTICALLY INDUCIBLE FAMILY PROTEIN"/>
    <property type="match status" value="1"/>
</dbReference>
<dbReference type="Gene3D" id="3.30.300.20">
    <property type="match status" value="1"/>
</dbReference>
<dbReference type="InterPro" id="IPR052707">
    <property type="entry name" value="OsmC_Ohr_Peroxiredoxin"/>
</dbReference>
<organism evidence="1 2">
    <name type="scientific">Aquipseudomonas alcaligenes</name>
    <name type="common">Pseudomonas alcaligenes</name>
    <dbReference type="NCBI Taxonomy" id="43263"/>
    <lineage>
        <taxon>Bacteria</taxon>
        <taxon>Pseudomonadati</taxon>
        <taxon>Pseudomonadota</taxon>
        <taxon>Gammaproteobacteria</taxon>
        <taxon>Pseudomonadales</taxon>
        <taxon>Pseudomonadaceae</taxon>
        <taxon>Aquipseudomonas</taxon>
    </lineage>
</organism>
<protein>
    <submittedName>
        <fullName evidence="1">OsmC family peroxiredoxin</fullName>
    </submittedName>
</protein>